<evidence type="ECO:0000256" key="1">
    <source>
        <dbReference type="ARBA" id="ARBA00022729"/>
    </source>
</evidence>
<reference evidence="3" key="2">
    <citation type="submission" date="2020-03" db="EMBL/GenBank/DDBJ databases">
        <title>The second near-complete assembly of the hexaploid bread wheat (Triticum aestivum) genome.</title>
        <authorList>
            <person name="Zimin A.V."/>
            <person name="Puiu D."/>
            <person name="Shumante A."/>
            <person name="Alonge M."/>
            <person name="Salzberg S.L."/>
        </authorList>
    </citation>
    <scope>NUCLEOTIDE SEQUENCE</scope>
    <source>
        <tissue evidence="3">Leaf</tissue>
    </source>
</reference>
<protein>
    <recommendedName>
        <fullName evidence="2">Prolamin-like domain-containing protein</fullName>
    </recommendedName>
</protein>
<keyword evidence="1" id="KW-0732">Signal</keyword>
<dbReference type="OrthoDB" id="692808at2759"/>
<proteinExistence type="predicted"/>
<dbReference type="PANTHER" id="PTHR31181">
    <property type="entry name" value="EGG CELL-SECRETED PROTEIN 1.4"/>
    <property type="match status" value="1"/>
</dbReference>
<dbReference type="PANTHER" id="PTHR31181:SF51">
    <property type="entry name" value="EGG CELL-SECRETED PROTEIN 1.4"/>
    <property type="match status" value="1"/>
</dbReference>
<dbReference type="InterPro" id="IPR008502">
    <property type="entry name" value="Prolamin-like"/>
</dbReference>
<feature type="non-terminal residue" evidence="3">
    <location>
        <position position="1"/>
    </location>
</feature>
<evidence type="ECO:0000313" key="3">
    <source>
        <dbReference type="EMBL" id="KAF7068107.1"/>
    </source>
</evidence>
<gene>
    <name evidence="3" type="ORF">CFC21_073889</name>
</gene>
<name>A0A9R1KVN9_WHEAT</name>
<dbReference type="Proteomes" id="UP000815260">
    <property type="component" value="Chromosome 5B"/>
</dbReference>
<accession>A0A9R1KVN9</accession>
<sequence>GFLDLGRRLHAHGSPAPRLLLLACTPTTAISIPPATTIVAGTTTVPSGSATDVPALPFPGEDEVAEAAAECWNAVLQAERCAVDVLKWLASRQLAGRVSPACCGVLQRVGDRCLRDLFPHSAVGRLYAPFVSHACGFPKRATPPSGRQ</sequence>
<feature type="domain" description="Prolamin-like" evidence="2">
    <location>
        <begin position="70"/>
        <end position="123"/>
    </location>
</feature>
<reference evidence="3" key="1">
    <citation type="journal article" date="2017" name="Gigascience">
        <title>The first near-complete assembly of the hexaploid bread wheat genome, Triticum aestivum.</title>
        <authorList>
            <person name="Zimin A.V."/>
            <person name="Puiu D."/>
            <person name="Hall R."/>
            <person name="Kingan S."/>
            <person name="Clavijo B.J."/>
            <person name="Salzberg S.L."/>
        </authorList>
    </citation>
    <scope>NUCLEOTIDE SEQUENCE</scope>
    <source>
        <tissue evidence="3">Leaf</tissue>
    </source>
</reference>
<dbReference type="EMBL" id="CM022224">
    <property type="protein sequence ID" value="KAF7068107.1"/>
    <property type="molecule type" value="Genomic_DNA"/>
</dbReference>
<dbReference type="AlphaFoldDB" id="A0A9R1KVN9"/>
<organism evidence="3">
    <name type="scientific">Triticum aestivum</name>
    <name type="common">Wheat</name>
    <dbReference type="NCBI Taxonomy" id="4565"/>
    <lineage>
        <taxon>Eukaryota</taxon>
        <taxon>Viridiplantae</taxon>
        <taxon>Streptophyta</taxon>
        <taxon>Embryophyta</taxon>
        <taxon>Tracheophyta</taxon>
        <taxon>Spermatophyta</taxon>
        <taxon>Magnoliopsida</taxon>
        <taxon>Liliopsida</taxon>
        <taxon>Poales</taxon>
        <taxon>Poaceae</taxon>
        <taxon>BOP clade</taxon>
        <taxon>Pooideae</taxon>
        <taxon>Triticodae</taxon>
        <taxon>Triticeae</taxon>
        <taxon>Triticinae</taxon>
        <taxon>Triticum</taxon>
    </lineage>
</organism>
<evidence type="ECO:0000259" key="2">
    <source>
        <dbReference type="Pfam" id="PF05617"/>
    </source>
</evidence>
<dbReference type="Pfam" id="PF05617">
    <property type="entry name" value="Prolamin_like"/>
    <property type="match status" value="1"/>
</dbReference>
<comment type="caution">
    <text evidence="3">The sequence shown here is derived from an EMBL/GenBank/DDBJ whole genome shotgun (WGS) entry which is preliminary data.</text>
</comment>